<comment type="caution">
    <text evidence="2">The sequence shown here is derived from an EMBL/GenBank/DDBJ whole genome shotgun (WGS) entry which is preliminary data.</text>
</comment>
<dbReference type="Pfam" id="PF17267">
    <property type="entry name" value="DUF5333"/>
    <property type="match status" value="1"/>
</dbReference>
<dbReference type="InterPro" id="IPR020349">
    <property type="entry name" value="Uncharacterised_14.7kDa"/>
</dbReference>
<keyword evidence="3" id="KW-1185">Reference proteome</keyword>
<dbReference type="Proteomes" id="UP001320702">
    <property type="component" value="Unassembled WGS sequence"/>
</dbReference>
<feature type="signal peptide" evidence="1">
    <location>
        <begin position="1"/>
        <end position="26"/>
    </location>
</feature>
<reference evidence="2 3" key="1">
    <citation type="submission" date="2022-04" db="EMBL/GenBank/DDBJ databases">
        <title>Paracoccus sp. YLB-12 draft genome sequence.</title>
        <authorList>
            <person name="Yu L."/>
        </authorList>
    </citation>
    <scope>NUCLEOTIDE SEQUENCE [LARGE SCALE GENOMIC DNA]</scope>
    <source>
        <strain evidence="2 3">YLB-12</strain>
    </source>
</reference>
<protein>
    <submittedName>
        <fullName evidence="2">DUF5333 domain-containing protein</fullName>
    </submittedName>
</protein>
<name>A0ABT2K841_9RHOB</name>
<evidence type="ECO:0000313" key="2">
    <source>
        <dbReference type="EMBL" id="MCT4332688.1"/>
    </source>
</evidence>
<gene>
    <name evidence="2" type="ORF">MU516_07380</name>
</gene>
<evidence type="ECO:0000313" key="3">
    <source>
        <dbReference type="Proteomes" id="UP001320702"/>
    </source>
</evidence>
<accession>A0ABT2K841</accession>
<dbReference type="EMBL" id="JANAVZ010000003">
    <property type="protein sequence ID" value="MCT4332688.1"/>
    <property type="molecule type" value="Genomic_DNA"/>
</dbReference>
<keyword evidence="1" id="KW-0732">Signal</keyword>
<proteinExistence type="predicted"/>
<evidence type="ECO:0000256" key="1">
    <source>
        <dbReference type="SAM" id="SignalP"/>
    </source>
</evidence>
<organism evidence="2 3">
    <name type="scientific">Paracoccus maritimus</name>
    <dbReference type="NCBI Taxonomy" id="2933292"/>
    <lineage>
        <taxon>Bacteria</taxon>
        <taxon>Pseudomonadati</taxon>
        <taxon>Pseudomonadota</taxon>
        <taxon>Alphaproteobacteria</taxon>
        <taxon>Rhodobacterales</taxon>
        <taxon>Paracoccaceae</taxon>
        <taxon>Paracoccus</taxon>
    </lineage>
</organism>
<feature type="chain" id="PRO_5046113893" evidence="1">
    <location>
        <begin position="27"/>
        <end position="139"/>
    </location>
</feature>
<sequence length="139" mass="15382">MSKPNRNRMAAAMVATLALTGTQAVALEPLAQEKYINDRLIAARIADRIRRECPSIDARMIYAFMQARELKKYARGKGYSEAQIDAFLDSRADKDRIYAVAEDYMARNGVTAGDAESFCRLGREEIARGTVTGSLLSAK</sequence>
<dbReference type="RefSeq" id="WP_260276570.1">
    <property type="nucleotide sequence ID" value="NZ_JANAVZ010000003.1"/>
</dbReference>